<feature type="domain" description="FAD-binding PCMH-type" evidence="2">
    <location>
        <begin position="12"/>
        <end position="176"/>
    </location>
</feature>
<dbReference type="PIRSF" id="PIRSF000136">
    <property type="entry name" value="LGO_GLO"/>
    <property type="match status" value="1"/>
</dbReference>
<proteinExistence type="predicted"/>
<protein>
    <submittedName>
        <fullName evidence="3">FAD-binding protein</fullName>
    </submittedName>
</protein>
<dbReference type="RefSeq" id="WP_252439592.1">
    <property type="nucleotide sequence ID" value="NZ_JAGSOV010000035.1"/>
</dbReference>
<dbReference type="PANTHER" id="PTHR43762:SF1">
    <property type="entry name" value="D-ARABINONO-1,4-LACTONE OXIDASE"/>
    <property type="match status" value="1"/>
</dbReference>
<dbReference type="InterPro" id="IPR016171">
    <property type="entry name" value="Vanillyl_alc_oxidase_C-sub2"/>
</dbReference>
<dbReference type="Gene3D" id="3.30.43.10">
    <property type="entry name" value="Uridine Diphospho-n-acetylenolpyruvylglucosamine Reductase, domain 2"/>
    <property type="match status" value="1"/>
</dbReference>
<dbReference type="SUPFAM" id="SSF56176">
    <property type="entry name" value="FAD-binding/transporter-associated domain-like"/>
    <property type="match status" value="1"/>
</dbReference>
<reference evidence="3" key="1">
    <citation type="submission" date="2021-04" db="EMBL/GenBank/DDBJ databases">
        <title>Pseudonocardia sp. nov., isolated from sandy soil of mangrove forest.</title>
        <authorList>
            <person name="Zan Z."/>
            <person name="Huang R."/>
            <person name="Liu W."/>
        </authorList>
    </citation>
    <scope>NUCLEOTIDE SEQUENCE</scope>
    <source>
        <strain evidence="3">S2-4</strain>
    </source>
</reference>
<dbReference type="InterPro" id="IPR036318">
    <property type="entry name" value="FAD-bd_PCMH-like_sf"/>
</dbReference>
<dbReference type="InterPro" id="IPR016169">
    <property type="entry name" value="FAD-bd_PCMH_sub2"/>
</dbReference>
<dbReference type="InterPro" id="IPR007173">
    <property type="entry name" value="ALO_C"/>
</dbReference>
<dbReference type="PROSITE" id="PS51387">
    <property type="entry name" value="FAD_PCMH"/>
    <property type="match status" value="1"/>
</dbReference>
<evidence type="ECO:0000313" key="4">
    <source>
        <dbReference type="Proteomes" id="UP001165283"/>
    </source>
</evidence>
<dbReference type="EMBL" id="JAGSOV010000035">
    <property type="protein sequence ID" value="MCO1656660.1"/>
    <property type="molecule type" value="Genomic_DNA"/>
</dbReference>
<comment type="caution">
    <text evidence="3">The sequence shown here is derived from an EMBL/GenBank/DDBJ whole genome shotgun (WGS) entry which is preliminary data.</text>
</comment>
<name>A0ABT1A170_9PSEU</name>
<sequence>MTGRVTNWAGNVVFSADRLHRPGTVPELQELVAGAHRVRALGSGHSFSPIADSPGELVTVADLPRRIEIDAAAGVVTVSAGSTYGQVGAALHEAGFALPNTGSLPHISVAGACSTGTHGSGDGNGVLAGSVRAVELVAADGELRTFRRGDPDFPGAVVALGALGIVTALTLDLRPTFDVRQWVYEGLRSFDAVPDALSAAYSVSLFTRWAGAGFEQCWIKQLPDSPEPGPDWFGATPAPGPRHMLTTEDPANCTPQGGDPGPWHTRLPHFRAEFKPSRGDELQSEYLVPRETVVDALRALDAIADRIAPVLLVCEVRTIAADDLWLSPAHGRACAALHFTWVQDTAAVTPVVAAIERALEPFSARPHWGKVFTTAPSVVRSLYPRLDDAEELVARVDPEGKFGSEWLGQYLRR</sequence>
<dbReference type="PANTHER" id="PTHR43762">
    <property type="entry name" value="L-GULONOLACTONE OXIDASE"/>
    <property type="match status" value="1"/>
</dbReference>
<organism evidence="3 4">
    <name type="scientific">Pseudonocardia humida</name>
    <dbReference type="NCBI Taxonomy" id="2800819"/>
    <lineage>
        <taxon>Bacteria</taxon>
        <taxon>Bacillati</taxon>
        <taxon>Actinomycetota</taxon>
        <taxon>Actinomycetes</taxon>
        <taxon>Pseudonocardiales</taxon>
        <taxon>Pseudonocardiaceae</taxon>
        <taxon>Pseudonocardia</taxon>
    </lineage>
</organism>
<dbReference type="Pfam" id="PF04030">
    <property type="entry name" value="ALO"/>
    <property type="match status" value="1"/>
</dbReference>
<keyword evidence="1" id="KW-0560">Oxidoreductase</keyword>
<dbReference type="Gene3D" id="3.30.70.2520">
    <property type="match status" value="1"/>
</dbReference>
<dbReference type="Gene3D" id="3.30.465.10">
    <property type="match status" value="1"/>
</dbReference>
<dbReference type="Pfam" id="PF01565">
    <property type="entry name" value="FAD_binding_4"/>
    <property type="match status" value="1"/>
</dbReference>
<dbReference type="Gene3D" id="3.30.70.2530">
    <property type="match status" value="1"/>
</dbReference>
<evidence type="ECO:0000259" key="2">
    <source>
        <dbReference type="PROSITE" id="PS51387"/>
    </source>
</evidence>
<dbReference type="InterPro" id="IPR016167">
    <property type="entry name" value="FAD-bd_PCMH_sub1"/>
</dbReference>
<accession>A0ABT1A170</accession>
<gene>
    <name evidence="3" type="ORF">KDL28_16500</name>
</gene>
<dbReference type="InterPro" id="IPR006094">
    <property type="entry name" value="Oxid_FAD_bind_N"/>
</dbReference>
<evidence type="ECO:0000256" key="1">
    <source>
        <dbReference type="ARBA" id="ARBA00023002"/>
    </source>
</evidence>
<keyword evidence="4" id="KW-1185">Reference proteome</keyword>
<dbReference type="Proteomes" id="UP001165283">
    <property type="component" value="Unassembled WGS sequence"/>
</dbReference>
<dbReference type="InterPro" id="IPR016166">
    <property type="entry name" value="FAD-bd_PCMH"/>
</dbReference>
<dbReference type="InterPro" id="IPR010031">
    <property type="entry name" value="FAD_lactone_oxidase-like"/>
</dbReference>
<evidence type="ECO:0000313" key="3">
    <source>
        <dbReference type="EMBL" id="MCO1656660.1"/>
    </source>
</evidence>
<dbReference type="Gene3D" id="1.10.45.10">
    <property type="entry name" value="Vanillyl-alcohol Oxidase, Chain A, domain 4"/>
    <property type="match status" value="1"/>
</dbReference>